<proteinExistence type="predicted"/>
<keyword evidence="3" id="KW-1185">Reference proteome</keyword>
<organism evidence="2 3">
    <name type="scientific">Corynespora cassiicola Philippines</name>
    <dbReference type="NCBI Taxonomy" id="1448308"/>
    <lineage>
        <taxon>Eukaryota</taxon>
        <taxon>Fungi</taxon>
        <taxon>Dikarya</taxon>
        <taxon>Ascomycota</taxon>
        <taxon>Pezizomycotina</taxon>
        <taxon>Dothideomycetes</taxon>
        <taxon>Pleosporomycetidae</taxon>
        <taxon>Pleosporales</taxon>
        <taxon>Corynesporascaceae</taxon>
        <taxon>Corynespora</taxon>
    </lineage>
</organism>
<reference evidence="2 3" key="1">
    <citation type="journal article" date="2018" name="Front. Microbiol.">
        <title>Genome-Wide Analysis of Corynespora cassiicola Leaf Fall Disease Putative Effectors.</title>
        <authorList>
            <person name="Lopez D."/>
            <person name="Ribeiro S."/>
            <person name="Label P."/>
            <person name="Fumanal B."/>
            <person name="Venisse J.S."/>
            <person name="Kohler A."/>
            <person name="de Oliveira R.R."/>
            <person name="Labutti K."/>
            <person name="Lipzen A."/>
            <person name="Lail K."/>
            <person name="Bauer D."/>
            <person name="Ohm R.A."/>
            <person name="Barry K.W."/>
            <person name="Spatafora J."/>
            <person name="Grigoriev I.V."/>
            <person name="Martin F.M."/>
            <person name="Pujade-Renaud V."/>
        </authorList>
    </citation>
    <scope>NUCLEOTIDE SEQUENCE [LARGE SCALE GENOMIC DNA]</scope>
    <source>
        <strain evidence="2 3">Philippines</strain>
    </source>
</reference>
<protein>
    <submittedName>
        <fullName evidence="2">Uncharacterized protein</fullName>
    </submittedName>
</protein>
<evidence type="ECO:0000313" key="2">
    <source>
        <dbReference type="EMBL" id="PSN72700.1"/>
    </source>
</evidence>
<evidence type="ECO:0000313" key="3">
    <source>
        <dbReference type="Proteomes" id="UP000240883"/>
    </source>
</evidence>
<dbReference type="EMBL" id="KZ678129">
    <property type="protein sequence ID" value="PSN72700.1"/>
    <property type="molecule type" value="Genomic_DNA"/>
</dbReference>
<gene>
    <name evidence="2" type="ORF">BS50DRAFT_568290</name>
</gene>
<dbReference type="Proteomes" id="UP000240883">
    <property type="component" value="Unassembled WGS sequence"/>
</dbReference>
<evidence type="ECO:0000256" key="1">
    <source>
        <dbReference type="SAM" id="MobiDB-lite"/>
    </source>
</evidence>
<dbReference type="AlphaFoldDB" id="A0A2T2P4U4"/>
<name>A0A2T2P4U4_CORCC</name>
<accession>A0A2T2P4U4</accession>
<sequence length="83" mass="9250">MSLRPLPTRARQLHHHAAPRQDKQPTASQTPSLEHVAESPLPAHSIQIAIPPLRTRQTASWIRAIDSSLPRLANGGRWVGRKK</sequence>
<feature type="region of interest" description="Disordered" evidence="1">
    <location>
        <begin position="1"/>
        <end position="45"/>
    </location>
</feature>